<keyword evidence="2" id="KW-1185">Reference proteome</keyword>
<reference evidence="1 2" key="1">
    <citation type="submission" date="2018-08" db="EMBL/GenBank/DDBJ databases">
        <title>Genomic Encyclopedia of Archaeal and Bacterial Type Strains, Phase II (KMG-II): from individual species to whole genera.</title>
        <authorList>
            <person name="Goeker M."/>
        </authorList>
    </citation>
    <scope>NUCLEOTIDE SEQUENCE [LARGE SCALE GENOMIC DNA]</scope>
    <source>
        <strain evidence="1 2">DSM 582</strain>
    </source>
</reference>
<evidence type="ECO:0000313" key="2">
    <source>
        <dbReference type="Proteomes" id="UP000256794"/>
    </source>
</evidence>
<organism evidence="1 2">
    <name type="scientific">Paracoccus versutus</name>
    <name type="common">Thiobacillus versutus</name>
    <dbReference type="NCBI Taxonomy" id="34007"/>
    <lineage>
        <taxon>Bacteria</taxon>
        <taxon>Pseudomonadati</taxon>
        <taxon>Pseudomonadota</taxon>
        <taxon>Alphaproteobacteria</taxon>
        <taxon>Rhodobacterales</taxon>
        <taxon>Paracoccaceae</taxon>
        <taxon>Paracoccus</taxon>
    </lineage>
</organism>
<proteinExistence type="predicted"/>
<name>A0AAQ0KMB5_PARVE</name>
<dbReference type="RefSeq" id="WP_052096181.1">
    <property type="nucleotide sequence ID" value="NZ_CP035284.1"/>
</dbReference>
<sequence length="251" mass="28240">MANNTTKKGTKAMRPADPGYSGPNYFGNGLDLHLPSRAERKIARFSKGHFTGRIVTGDPKGNAAGQLMLVESNLEFKWCLVLLARPETKDLREQAGFEWYDINGEMHTHYFDFLLTERNGKRIACAVRPAARTRGRFGATMPRIAYQARKRGFAHDVRLLTDDDLDPVALFNAKLMHGMRQSQPEADIAAERVISEMTGIAVIEDLVRRIGMGADGYRAVVRLIRRHRLRLLDHVRIGYQTAVYAAPGYRA</sequence>
<accession>A0AAQ0KMB5</accession>
<protein>
    <recommendedName>
        <fullName evidence="3">TnsA endonuclease N-terminal domain-containing protein</fullName>
    </recommendedName>
</protein>
<evidence type="ECO:0000313" key="1">
    <source>
        <dbReference type="EMBL" id="REG46972.1"/>
    </source>
</evidence>
<evidence type="ECO:0008006" key="3">
    <source>
        <dbReference type="Google" id="ProtNLM"/>
    </source>
</evidence>
<comment type="caution">
    <text evidence="1">The sequence shown here is derived from an EMBL/GenBank/DDBJ whole genome shotgun (WGS) entry which is preliminary data.</text>
</comment>
<dbReference type="AlphaFoldDB" id="A0AAQ0KMB5"/>
<dbReference type="Proteomes" id="UP000256794">
    <property type="component" value="Unassembled WGS sequence"/>
</dbReference>
<gene>
    <name evidence="1" type="ORF">ATH84_1013101</name>
</gene>
<dbReference type="EMBL" id="QUMX01000013">
    <property type="protein sequence ID" value="REG46972.1"/>
    <property type="molecule type" value="Genomic_DNA"/>
</dbReference>